<proteinExistence type="predicted"/>
<dbReference type="Proteomes" id="UP001162131">
    <property type="component" value="Unassembled WGS sequence"/>
</dbReference>
<feature type="compositionally biased region" description="Basic residues" evidence="1">
    <location>
        <begin position="166"/>
        <end position="177"/>
    </location>
</feature>
<protein>
    <submittedName>
        <fullName evidence="2">Uncharacterized protein</fullName>
    </submittedName>
</protein>
<sequence length="198" mass="22416">MQGLNNSNFYPELDDWNKKAHRLVEDIECTINGFSDLLSQSSRRNKENIVPNCKNHPIKASHSLNEQSLLEQSTKSDPFTVKRIIRAGIAYLKNSSPRPLTDSSECILSNSYISEPSLPFSFQPIKVTVRRKNTDSKESKGLKKRSKSAKRSNIENKDKPLGSKRKENKSKMPQKRGRSLDSSKASIKPLRSKSAKRS</sequence>
<feature type="region of interest" description="Disordered" evidence="1">
    <location>
        <begin position="131"/>
        <end position="198"/>
    </location>
</feature>
<evidence type="ECO:0000313" key="2">
    <source>
        <dbReference type="EMBL" id="CAG9326415.1"/>
    </source>
</evidence>
<evidence type="ECO:0000313" key="3">
    <source>
        <dbReference type="Proteomes" id="UP001162131"/>
    </source>
</evidence>
<reference evidence="2" key="1">
    <citation type="submission" date="2021-09" db="EMBL/GenBank/DDBJ databases">
        <authorList>
            <consortium name="AG Swart"/>
            <person name="Singh M."/>
            <person name="Singh A."/>
            <person name="Seah K."/>
            <person name="Emmerich C."/>
        </authorList>
    </citation>
    <scope>NUCLEOTIDE SEQUENCE</scope>
    <source>
        <strain evidence="2">ATCC30299</strain>
    </source>
</reference>
<dbReference type="AlphaFoldDB" id="A0AAU9JL97"/>
<gene>
    <name evidence="2" type="ORF">BSTOLATCC_MIC40842</name>
</gene>
<feature type="compositionally biased region" description="Basic and acidic residues" evidence="1">
    <location>
        <begin position="132"/>
        <end position="141"/>
    </location>
</feature>
<comment type="caution">
    <text evidence="2">The sequence shown here is derived from an EMBL/GenBank/DDBJ whole genome shotgun (WGS) entry which is preliminary data.</text>
</comment>
<evidence type="ECO:0000256" key="1">
    <source>
        <dbReference type="SAM" id="MobiDB-lite"/>
    </source>
</evidence>
<feature type="compositionally biased region" description="Basic and acidic residues" evidence="1">
    <location>
        <begin position="152"/>
        <end position="165"/>
    </location>
</feature>
<keyword evidence="3" id="KW-1185">Reference proteome</keyword>
<accession>A0AAU9JL97</accession>
<organism evidence="2 3">
    <name type="scientific">Blepharisma stoltei</name>
    <dbReference type="NCBI Taxonomy" id="1481888"/>
    <lineage>
        <taxon>Eukaryota</taxon>
        <taxon>Sar</taxon>
        <taxon>Alveolata</taxon>
        <taxon>Ciliophora</taxon>
        <taxon>Postciliodesmatophora</taxon>
        <taxon>Heterotrichea</taxon>
        <taxon>Heterotrichida</taxon>
        <taxon>Blepharismidae</taxon>
        <taxon>Blepharisma</taxon>
    </lineage>
</organism>
<dbReference type="EMBL" id="CAJZBQ010000040">
    <property type="protein sequence ID" value="CAG9326415.1"/>
    <property type="molecule type" value="Genomic_DNA"/>
</dbReference>
<name>A0AAU9JL97_9CILI</name>